<organism evidence="12 13">
    <name type="scientific">Myotis lucifugus</name>
    <name type="common">Little brown bat</name>
    <dbReference type="NCBI Taxonomy" id="59463"/>
    <lineage>
        <taxon>Eukaryota</taxon>
        <taxon>Metazoa</taxon>
        <taxon>Chordata</taxon>
        <taxon>Craniata</taxon>
        <taxon>Vertebrata</taxon>
        <taxon>Euteleostomi</taxon>
        <taxon>Mammalia</taxon>
        <taxon>Eutheria</taxon>
        <taxon>Laurasiatheria</taxon>
        <taxon>Chiroptera</taxon>
        <taxon>Yangochiroptera</taxon>
        <taxon>Vespertilionidae</taxon>
        <taxon>Myotis</taxon>
    </lineage>
</organism>
<evidence type="ECO:0000256" key="4">
    <source>
        <dbReference type="ARBA" id="ARBA00023054"/>
    </source>
</evidence>
<evidence type="ECO:0000256" key="7">
    <source>
        <dbReference type="ARBA" id="ARBA00041710"/>
    </source>
</evidence>
<evidence type="ECO:0000259" key="11">
    <source>
        <dbReference type="SMART" id="SM01391"/>
    </source>
</evidence>
<feature type="domain" description="IF rod" evidence="11">
    <location>
        <begin position="78"/>
        <end position="372"/>
    </location>
</feature>
<dbReference type="STRING" id="59463.ENSMLUP00000022778"/>
<evidence type="ECO:0000256" key="6">
    <source>
        <dbReference type="ARBA" id="ARBA00040324"/>
    </source>
</evidence>
<proteinExistence type="predicted"/>
<comment type="function">
    <text evidence="5">Involved in the organization of myofibers. Together with KRT8, helps to link the contractile apparatus to dystrophin at the costameres of striated muscle.</text>
</comment>
<dbReference type="Proteomes" id="UP000001074">
    <property type="component" value="Unassembled WGS sequence"/>
</dbReference>
<keyword evidence="4 9" id="KW-0175">Coiled coil</keyword>
<reference evidence="12" key="3">
    <citation type="submission" date="2025-09" db="UniProtKB">
        <authorList>
            <consortium name="Ensembl"/>
        </authorList>
    </citation>
    <scope>IDENTIFICATION</scope>
</reference>
<dbReference type="GO" id="GO:0045109">
    <property type="term" value="P:intermediate filament organization"/>
    <property type="evidence" value="ECO:0007669"/>
    <property type="project" value="TreeGrafter"/>
</dbReference>
<keyword evidence="2" id="KW-0416">Keratin</keyword>
<evidence type="ECO:0000256" key="10">
    <source>
        <dbReference type="SAM" id="MobiDB-lite"/>
    </source>
</evidence>
<protein>
    <recommendedName>
        <fullName evidence="6">Keratin, type I cytoskeletal 19</fullName>
    </recommendedName>
    <alternativeName>
        <fullName evidence="7">Cytokeratin-19</fullName>
    </alternativeName>
    <alternativeName>
        <fullName evidence="8">Keratin-19</fullName>
    </alternativeName>
</protein>
<keyword evidence="3" id="KW-0403">Intermediate filament</keyword>
<dbReference type="InterPro" id="IPR002957">
    <property type="entry name" value="Keratin_I"/>
</dbReference>
<sequence length="382" mass="42383">LTKHKNKHTQVQSDQPGMGGHLALQSKGAYRTPTIHGGLEDCGVSMSSVCFVSSPSSEGYRRGYVGTLAGSDRLLVGNETVTMQNLKTLAPHTWIRYMPWRRPTGDLEVKIDWHQKQAPGAHDYSHYYQTIDDLRDKILGATTENSKIVLQINNRLAVDDFTKFEAEQALRMSMEADISGLCKELEELTTAGADLEMQTEGLKEKLAYLENHEEEISALKGQGDKVSVEVDSAPALTAKTPSDMRNLVMVEKNLRRTGRMMTWFTSQTEELNQRSLATQSNCRFSPLATLARQRSPTGLEIKLQSQLNMKATLEGTLAETQACFRAQLTGPGTISSIQAQLSDICAGTKHQNLELEQETATYHSLCQGQDAYHQPARHQDGL</sequence>
<feature type="region of interest" description="Disordered" evidence="10">
    <location>
        <begin position="1"/>
        <end position="22"/>
    </location>
</feature>
<dbReference type="Pfam" id="PF00038">
    <property type="entry name" value="Filament"/>
    <property type="match status" value="1"/>
</dbReference>
<evidence type="ECO:0000256" key="9">
    <source>
        <dbReference type="SAM" id="Coils"/>
    </source>
</evidence>
<evidence type="ECO:0000313" key="13">
    <source>
        <dbReference type="Proteomes" id="UP000001074"/>
    </source>
</evidence>
<dbReference type="InParanoid" id="G1QGE5"/>
<reference evidence="12" key="2">
    <citation type="submission" date="2025-08" db="UniProtKB">
        <authorList>
            <consortium name="Ensembl"/>
        </authorList>
    </citation>
    <scope>IDENTIFICATION</scope>
</reference>
<dbReference type="GO" id="GO:0005882">
    <property type="term" value="C:intermediate filament"/>
    <property type="evidence" value="ECO:0007669"/>
    <property type="project" value="UniProtKB-KW"/>
</dbReference>
<keyword evidence="1" id="KW-0597">Phosphoprotein</keyword>
<dbReference type="GeneTree" id="ENSGT00940000155258"/>
<evidence type="ECO:0000256" key="1">
    <source>
        <dbReference type="ARBA" id="ARBA00022553"/>
    </source>
</evidence>
<dbReference type="GO" id="GO:0030855">
    <property type="term" value="P:epithelial cell differentiation"/>
    <property type="evidence" value="ECO:0007669"/>
    <property type="project" value="TreeGrafter"/>
</dbReference>
<evidence type="ECO:0000256" key="2">
    <source>
        <dbReference type="ARBA" id="ARBA00022744"/>
    </source>
</evidence>
<evidence type="ECO:0000256" key="8">
    <source>
        <dbReference type="ARBA" id="ARBA00042489"/>
    </source>
</evidence>
<reference evidence="12 13" key="1">
    <citation type="journal article" date="2011" name="Nature">
        <title>A high-resolution map of human evolutionary constraint using 29 mammals.</title>
        <authorList>
            <person name="Lindblad-Toh K."/>
            <person name="Garber M."/>
            <person name="Zuk O."/>
            <person name="Lin M.F."/>
            <person name="Parker B.J."/>
            <person name="Washietl S."/>
            <person name="Kheradpour P."/>
            <person name="Ernst J."/>
            <person name="Jordan G."/>
            <person name="Mauceli E."/>
            <person name="Ward L.D."/>
            <person name="Lowe C.B."/>
            <person name="Holloway A.K."/>
            <person name="Clamp M."/>
            <person name="Gnerre S."/>
            <person name="Alfoldi J."/>
            <person name="Beal K."/>
            <person name="Chang J."/>
            <person name="Clawson H."/>
            <person name="Cuff J."/>
            <person name="Di Palma F."/>
            <person name="Fitzgerald S."/>
            <person name="Flicek P."/>
            <person name="Guttman M."/>
            <person name="Hubisz M.J."/>
            <person name="Jaffe D.B."/>
            <person name="Jungreis I."/>
            <person name="Kent W.J."/>
            <person name="Kostka D."/>
            <person name="Lara M."/>
            <person name="Martins A.L."/>
            <person name="Massingham T."/>
            <person name="Moltke I."/>
            <person name="Raney B.J."/>
            <person name="Rasmussen M.D."/>
            <person name="Robinson J."/>
            <person name="Stark A."/>
            <person name="Vilella A.J."/>
            <person name="Wen J."/>
            <person name="Xie X."/>
            <person name="Zody M.C."/>
            <person name="Baldwin J."/>
            <person name="Bloom T."/>
            <person name="Chin C.W."/>
            <person name="Heiman D."/>
            <person name="Nicol R."/>
            <person name="Nusbaum C."/>
            <person name="Young S."/>
            <person name="Wilkinson J."/>
            <person name="Worley K.C."/>
            <person name="Kovar C.L."/>
            <person name="Muzny D.M."/>
            <person name="Gibbs R.A."/>
            <person name="Cree A."/>
            <person name="Dihn H.H."/>
            <person name="Fowler G."/>
            <person name="Jhangiani S."/>
            <person name="Joshi V."/>
            <person name="Lee S."/>
            <person name="Lewis L.R."/>
            <person name="Nazareth L.V."/>
            <person name="Okwuonu G."/>
            <person name="Santibanez J."/>
            <person name="Warren W.C."/>
            <person name="Mardis E.R."/>
            <person name="Weinstock G.M."/>
            <person name="Wilson R.K."/>
            <person name="Delehaunty K."/>
            <person name="Dooling D."/>
            <person name="Fronik C."/>
            <person name="Fulton L."/>
            <person name="Fulton B."/>
            <person name="Graves T."/>
            <person name="Minx P."/>
            <person name="Sodergren E."/>
            <person name="Birney E."/>
            <person name="Margulies E.H."/>
            <person name="Herrero J."/>
            <person name="Green E.D."/>
            <person name="Haussler D."/>
            <person name="Siepel A."/>
            <person name="Goldman N."/>
            <person name="Pollard K.S."/>
            <person name="Pedersen J.S."/>
            <person name="Lander E.S."/>
            <person name="Kellis M."/>
        </authorList>
    </citation>
    <scope>NUCLEOTIDE SEQUENCE [LARGE SCALE GENOMIC DNA]</scope>
</reference>
<dbReference type="PANTHER" id="PTHR23239">
    <property type="entry name" value="INTERMEDIATE FILAMENT"/>
    <property type="match status" value="1"/>
</dbReference>
<evidence type="ECO:0000256" key="3">
    <source>
        <dbReference type="ARBA" id="ARBA00022754"/>
    </source>
</evidence>
<dbReference type="PRINTS" id="PR01248">
    <property type="entry name" value="TYPE1KERATIN"/>
</dbReference>
<keyword evidence="13" id="KW-1185">Reference proteome</keyword>
<evidence type="ECO:0000256" key="5">
    <source>
        <dbReference type="ARBA" id="ARBA00037562"/>
    </source>
</evidence>
<dbReference type="Ensembl" id="ENSMLUT00000029834.1">
    <property type="protein sequence ID" value="ENSMLUP00000022778.1"/>
    <property type="gene ID" value="ENSMLUG00000028217.1"/>
</dbReference>
<dbReference type="SMART" id="SM01391">
    <property type="entry name" value="Filament"/>
    <property type="match status" value="1"/>
</dbReference>
<dbReference type="EMBL" id="AAPE02023250">
    <property type="status" value="NOT_ANNOTATED_CDS"/>
    <property type="molecule type" value="Genomic_DNA"/>
</dbReference>
<name>G1QGE5_MYOLU</name>
<dbReference type="PANTHER" id="PTHR23239:SF14">
    <property type="entry name" value="KERATIN, TYPE I CYTOSKELETAL 19"/>
    <property type="match status" value="1"/>
</dbReference>
<accession>G1QGE5</accession>
<dbReference type="HOGENOM" id="CLU_012560_8_1_1"/>
<dbReference type="Gene3D" id="1.20.5.1160">
    <property type="entry name" value="Vasodilator-stimulated phosphoprotein"/>
    <property type="match status" value="1"/>
</dbReference>
<dbReference type="InterPro" id="IPR039008">
    <property type="entry name" value="IF_rod_dom"/>
</dbReference>
<dbReference type="AlphaFoldDB" id="G1QGE5"/>
<dbReference type="GO" id="GO:0005198">
    <property type="term" value="F:structural molecule activity"/>
    <property type="evidence" value="ECO:0007669"/>
    <property type="project" value="InterPro"/>
</dbReference>
<feature type="coiled-coil region" evidence="9">
    <location>
        <begin position="185"/>
        <end position="229"/>
    </location>
</feature>
<dbReference type="eggNOG" id="ENOG502QV0B">
    <property type="taxonomic scope" value="Eukaryota"/>
</dbReference>
<evidence type="ECO:0000313" key="12">
    <source>
        <dbReference type="Ensembl" id="ENSMLUP00000022778.1"/>
    </source>
</evidence>